<protein>
    <submittedName>
        <fullName evidence="2">Uncharacterized protein</fullName>
    </submittedName>
</protein>
<feature type="transmembrane region" description="Helical" evidence="1">
    <location>
        <begin position="20"/>
        <end position="43"/>
    </location>
</feature>
<dbReference type="AlphaFoldDB" id="A0A1A7GET4"/>
<keyword evidence="1" id="KW-1133">Transmembrane helix</keyword>
<organism evidence="2">
    <name type="scientific">biofilter metagenome</name>
    <dbReference type="NCBI Taxonomy" id="1070537"/>
    <lineage>
        <taxon>unclassified sequences</taxon>
        <taxon>metagenomes</taxon>
        <taxon>ecological metagenomes</taxon>
    </lineage>
</organism>
<name>A0A1A7GET4_9ZZZZ</name>
<keyword evidence="1" id="KW-0472">Membrane</keyword>
<evidence type="ECO:0000313" key="2">
    <source>
        <dbReference type="EMBL" id="CVK35553.1"/>
    </source>
</evidence>
<dbReference type="EMBL" id="LT158603">
    <property type="protein sequence ID" value="CVK35553.1"/>
    <property type="molecule type" value="Genomic_DNA"/>
</dbReference>
<evidence type="ECO:0000256" key="1">
    <source>
        <dbReference type="SAM" id="Phobius"/>
    </source>
</evidence>
<keyword evidence="2" id="KW-0614">Plasmid</keyword>
<keyword evidence="1" id="KW-0812">Transmembrane</keyword>
<reference evidence="2" key="1">
    <citation type="journal article" date="2016" name="Sci. Rep.">
        <title>Genomics of high molecular weight plasmids isolated from an on-farm biopurification system.</title>
        <authorList>
            <person name="Martini M.C."/>
            <person name="Wibberg D."/>
            <person name="Lozano M."/>
            <person name="Torres Tejerizo G."/>
            <person name="Albicoro F.J."/>
            <person name="Jaenicke S."/>
            <person name="van Elsas J.D."/>
            <person name="Petroni A."/>
            <person name="Garcillan-Barcia M.P."/>
            <person name="de la Cruz F."/>
            <person name="Schluter A."/>
            <person name="Puhler A."/>
            <person name="Pistorio M."/>
            <person name="Lagares A."/>
            <person name="Del Papa M.F."/>
        </authorList>
    </citation>
    <scope>NUCLEOTIDE SEQUENCE</scope>
    <source>
        <plasmid evidence="2">pMC3</plasmid>
    </source>
</reference>
<proteinExistence type="predicted"/>
<accession>A0A1A7GET4</accession>
<gene>
    <name evidence="2" type="ORF">MCM2015_pMC3_11</name>
</gene>
<geneLocation type="plasmid" evidence="2">
    <name>pMC3</name>
</geneLocation>
<sequence length="56" mass="6591">MKLHVIWEFIYIIIQALKGHFVWGIPLYVFLLPLAIMIVFLLISHKKSKGKEVLQN</sequence>